<dbReference type="Gene3D" id="3.30.420.150">
    <property type="entry name" value="Exopolyphosphatase. Domain 2"/>
    <property type="match status" value="1"/>
</dbReference>
<dbReference type="PRINTS" id="PR00625">
    <property type="entry name" value="JDOMAIN"/>
</dbReference>
<dbReference type="InterPro" id="IPR003695">
    <property type="entry name" value="Ppx_GppA_N"/>
</dbReference>
<dbReference type="Pfam" id="PF00226">
    <property type="entry name" value="DnaJ"/>
    <property type="match status" value="1"/>
</dbReference>
<name>A0A6A6M1X1_HEVBR</name>
<dbReference type="InterPro" id="IPR048950">
    <property type="entry name" value="Ppx_GppA_C"/>
</dbReference>
<dbReference type="CDD" id="cd06257">
    <property type="entry name" value="DnaJ"/>
    <property type="match status" value="1"/>
</dbReference>
<dbReference type="SUPFAM" id="SSF53067">
    <property type="entry name" value="Actin-like ATPase domain"/>
    <property type="match status" value="2"/>
</dbReference>
<dbReference type="InterPro" id="IPR046831">
    <property type="entry name" value="Calmodulin_bind_N"/>
</dbReference>
<dbReference type="Pfam" id="PF21447">
    <property type="entry name" value="Ppx-GppA_III"/>
    <property type="match status" value="1"/>
</dbReference>
<dbReference type="SMART" id="SM00271">
    <property type="entry name" value="DnaJ"/>
    <property type="match status" value="1"/>
</dbReference>
<dbReference type="PROSITE" id="PS00636">
    <property type="entry name" value="DNAJ_1"/>
    <property type="match status" value="1"/>
</dbReference>
<dbReference type="InterPro" id="IPR001623">
    <property type="entry name" value="DnaJ_domain"/>
</dbReference>
<sequence>MGPKRPFHWDAGEDGTDDAPARDSKRFNVSRDVLGKLSVQDMVAGIEPFLRAVVRDEAEQTVLRFFQPSFRPSFNQTETSEAREFLLQFVNRPPSTIFTGSKVETEDGDPIRIELLNANSKTLVNSGPLSCMKIEIVVLDGDFGLDNREDWGDNEFDANVIRERERRRPLITGGDINVTLQAGVGLISDIVFTDNSSWQRSRKFRLGARLVPRTCSEARIREARSEPFVVKDHRGESYKKHHPPRLDDEVWRLERIAKQGASHKKLAECGIHTVRDFLQAHARNPSELRMVYTYFEAGTWLLFNSVHKLMGAAFDGQTYEPLDALAPSEKAHVESLRQQAYKNVDAFIPTDAQSIFGPTRSLTWLPPESFNGSNRNLQQLEFPIARQDQPEMLLDFNTMDNQLEGSISQNNTYPPYMLRRSFEVRGISSLPYPGENSWSTIVSQQWPVGTSSQPTPEDNHLQGQTSSWSTPNTLIFSSEYTSCYFPPVVSLRYLLSKQYDGAVMKRERRGVQVTIDNGRTEMDREGGSNGGSCYYSVLGIRRDASFSDIRTAYRKLAMKWHPDKWARNPGVAGEAKRRFQQVQEAYSVLSDEAKRSMYDAGLYDPLEGEDEDFCDFMQEMISMMNNVKDEGDSFQDLQRMFVEMVGGDEVSFDLNGDPTDRTRARVNSSKAESHLRALQCLQEFNQILKYNNISPCSIRCVATAAVREADNAIELRKAIHQSTGLDVVVLSGEEEARFVYLGVLQFLPVFGKRVLVVDIGGGSTEFVIGDRGNVILGVSLKLGHVGLTQKSLSSGTVRAIEEAIFYGYGQDLVDSNEVLFRNCNRDWKFSRGELRSVVDRLCKEGVAERIQRDKFFKRRSEFIVAGAVLLEEIFEVIGIEEMEVSGYALGEGVIADTLAKVYHGYDLNPNVRWTSVVRFAMRFSDKKRIKSAAKCASVATEIFQGLRKWIEVADNQPKINLHLAEKDLECLEAACLLHNIGLSTGKKGYHKQTYRIIMNNDHLHGYSADEVKLIALLTRHHRKKFPESDHSNLKEIPEVLKMKFRILCIIIRISVILQQNDCLNFQDVEVLHSHEGFKLIFRQAGNKTALPVGEDMERELKKELAQFNIVFRQQLLVEGQLCTSESSKS</sequence>
<dbReference type="Gene3D" id="1.10.3210.10">
    <property type="entry name" value="Hypothetical protein af1432"/>
    <property type="match status" value="1"/>
</dbReference>
<accession>A0A6A6M1X1</accession>
<dbReference type="SUPFAM" id="SSF109604">
    <property type="entry name" value="HD-domain/PDEase-like"/>
    <property type="match status" value="1"/>
</dbReference>
<dbReference type="InterPro" id="IPR018253">
    <property type="entry name" value="DnaJ_domain_CS"/>
</dbReference>
<dbReference type="PROSITE" id="PS50076">
    <property type="entry name" value="DNAJ_2"/>
    <property type="match status" value="1"/>
</dbReference>
<dbReference type="PANTHER" id="PTHR30005">
    <property type="entry name" value="EXOPOLYPHOSPHATASE"/>
    <property type="match status" value="1"/>
</dbReference>
<dbReference type="Gene3D" id="1.10.287.110">
    <property type="entry name" value="DnaJ domain"/>
    <property type="match status" value="1"/>
</dbReference>
<dbReference type="Pfam" id="PF20451">
    <property type="entry name" value="Calmod_bind_M"/>
    <property type="match status" value="1"/>
</dbReference>
<organism evidence="3 4">
    <name type="scientific">Hevea brasiliensis</name>
    <name type="common">Para rubber tree</name>
    <name type="synonym">Siphonia brasiliensis</name>
    <dbReference type="NCBI Taxonomy" id="3981"/>
    <lineage>
        <taxon>Eukaryota</taxon>
        <taxon>Viridiplantae</taxon>
        <taxon>Streptophyta</taxon>
        <taxon>Embryophyta</taxon>
        <taxon>Tracheophyta</taxon>
        <taxon>Spermatophyta</taxon>
        <taxon>Magnoliopsida</taxon>
        <taxon>eudicotyledons</taxon>
        <taxon>Gunneridae</taxon>
        <taxon>Pentapetalae</taxon>
        <taxon>rosids</taxon>
        <taxon>fabids</taxon>
        <taxon>Malpighiales</taxon>
        <taxon>Euphorbiaceae</taxon>
        <taxon>Crotonoideae</taxon>
        <taxon>Micrandreae</taxon>
        <taxon>Hevea</taxon>
    </lineage>
</organism>
<reference evidence="3 4" key="1">
    <citation type="journal article" date="2020" name="Mol. Plant">
        <title>The Chromosome-Based Rubber Tree Genome Provides New Insights into Spurge Genome Evolution and Rubber Biosynthesis.</title>
        <authorList>
            <person name="Liu J."/>
            <person name="Shi C."/>
            <person name="Shi C.C."/>
            <person name="Li W."/>
            <person name="Zhang Q.J."/>
            <person name="Zhang Y."/>
            <person name="Li K."/>
            <person name="Lu H.F."/>
            <person name="Shi C."/>
            <person name="Zhu S.T."/>
            <person name="Xiao Z.Y."/>
            <person name="Nan H."/>
            <person name="Yue Y."/>
            <person name="Zhu X.G."/>
            <person name="Wu Y."/>
            <person name="Hong X.N."/>
            <person name="Fan G.Y."/>
            <person name="Tong Y."/>
            <person name="Zhang D."/>
            <person name="Mao C.L."/>
            <person name="Liu Y.L."/>
            <person name="Hao S.J."/>
            <person name="Liu W.Q."/>
            <person name="Lv M.Q."/>
            <person name="Zhang H.B."/>
            <person name="Liu Y."/>
            <person name="Hu-Tang G.R."/>
            <person name="Wang J.P."/>
            <person name="Wang J.H."/>
            <person name="Sun Y.H."/>
            <person name="Ni S.B."/>
            <person name="Chen W.B."/>
            <person name="Zhang X.C."/>
            <person name="Jiao Y.N."/>
            <person name="Eichler E.E."/>
            <person name="Li G.H."/>
            <person name="Liu X."/>
            <person name="Gao L.Z."/>
        </authorList>
    </citation>
    <scope>NUCLEOTIDE SEQUENCE [LARGE SCALE GENOMIC DNA]</scope>
    <source>
        <strain evidence="4">cv. GT1</strain>
        <tissue evidence="3">Leaf</tissue>
    </source>
</reference>
<dbReference type="EMBL" id="JAAGAX010000008">
    <property type="protein sequence ID" value="KAF2307294.1"/>
    <property type="molecule type" value="Genomic_DNA"/>
</dbReference>
<feature type="region of interest" description="Disordered" evidence="1">
    <location>
        <begin position="1"/>
        <end position="23"/>
    </location>
</feature>
<keyword evidence="4" id="KW-1185">Reference proteome</keyword>
<evidence type="ECO:0000313" key="4">
    <source>
        <dbReference type="Proteomes" id="UP000467840"/>
    </source>
</evidence>
<dbReference type="AlphaFoldDB" id="A0A6A6M1X1"/>
<dbReference type="CDD" id="cd24006">
    <property type="entry name" value="ASKHA_NBD_PPX_GppA"/>
    <property type="match status" value="1"/>
</dbReference>
<dbReference type="PANTHER" id="PTHR30005:SF0">
    <property type="entry name" value="RETROGRADE REGULATION PROTEIN 2"/>
    <property type="match status" value="1"/>
</dbReference>
<dbReference type="InterPro" id="IPR036869">
    <property type="entry name" value="J_dom_sf"/>
</dbReference>
<dbReference type="Pfam" id="PF07887">
    <property type="entry name" value="Calmodulin_bind"/>
    <property type="match status" value="1"/>
</dbReference>
<evidence type="ECO:0000259" key="2">
    <source>
        <dbReference type="PROSITE" id="PS50076"/>
    </source>
</evidence>
<proteinExistence type="predicted"/>
<dbReference type="SUPFAM" id="SSF46565">
    <property type="entry name" value="Chaperone J-domain"/>
    <property type="match status" value="1"/>
</dbReference>
<dbReference type="GO" id="GO:0016462">
    <property type="term" value="F:pyrophosphatase activity"/>
    <property type="evidence" value="ECO:0007669"/>
    <property type="project" value="TreeGrafter"/>
</dbReference>
<evidence type="ECO:0000256" key="1">
    <source>
        <dbReference type="SAM" id="MobiDB-lite"/>
    </source>
</evidence>
<dbReference type="SMR" id="A0A6A6M1X1"/>
<dbReference type="Pfam" id="PF02541">
    <property type="entry name" value="Ppx-GppA"/>
    <property type="match status" value="2"/>
</dbReference>
<dbReference type="Proteomes" id="UP000467840">
    <property type="component" value="Chromosome 9"/>
</dbReference>
<feature type="domain" description="J" evidence="2">
    <location>
        <begin position="533"/>
        <end position="602"/>
    </location>
</feature>
<evidence type="ECO:0000313" key="3">
    <source>
        <dbReference type="EMBL" id="KAF2307294.1"/>
    </source>
</evidence>
<dbReference type="InterPro" id="IPR046830">
    <property type="entry name" value="Calmod_bind_M"/>
</dbReference>
<dbReference type="Gene3D" id="3.30.420.40">
    <property type="match status" value="1"/>
</dbReference>
<gene>
    <name evidence="3" type="ORF">GH714_026148</name>
</gene>
<dbReference type="InterPro" id="IPR043129">
    <property type="entry name" value="ATPase_NBD"/>
</dbReference>
<comment type="caution">
    <text evidence="3">The sequence shown here is derived from an EMBL/GenBank/DDBJ whole genome shotgun (WGS) entry which is preliminary data.</text>
</comment>
<dbReference type="InterPro" id="IPR050273">
    <property type="entry name" value="GppA/Ppx_hydrolase"/>
</dbReference>
<protein>
    <recommendedName>
        <fullName evidence="2">J domain-containing protein</fullName>
    </recommendedName>
</protein>